<proteinExistence type="predicted"/>
<evidence type="ECO:0000313" key="2">
    <source>
        <dbReference type="EMBL" id="PSK92697.1"/>
    </source>
</evidence>
<dbReference type="AlphaFoldDB" id="A0A2P8D664"/>
<keyword evidence="1" id="KW-0472">Membrane</keyword>
<keyword evidence="3" id="KW-1185">Reference proteome</keyword>
<comment type="caution">
    <text evidence="2">The sequence shown here is derived from an EMBL/GenBank/DDBJ whole genome shotgun (WGS) entry which is preliminary data.</text>
</comment>
<accession>A0A2P8D664</accession>
<evidence type="ECO:0000256" key="1">
    <source>
        <dbReference type="SAM" id="Phobius"/>
    </source>
</evidence>
<dbReference type="Proteomes" id="UP000240572">
    <property type="component" value="Unassembled WGS sequence"/>
</dbReference>
<organism evidence="2 3">
    <name type="scientific">Taibaiella chishuiensis</name>
    <dbReference type="NCBI Taxonomy" id="1434707"/>
    <lineage>
        <taxon>Bacteria</taxon>
        <taxon>Pseudomonadati</taxon>
        <taxon>Bacteroidota</taxon>
        <taxon>Chitinophagia</taxon>
        <taxon>Chitinophagales</taxon>
        <taxon>Chitinophagaceae</taxon>
        <taxon>Taibaiella</taxon>
    </lineage>
</organism>
<dbReference type="EMBL" id="PYGD01000003">
    <property type="protein sequence ID" value="PSK92697.1"/>
    <property type="molecule type" value="Genomic_DNA"/>
</dbReference>
<gene>
    <name evidence="2" type="ORF">B0I18_103279</name>
</gene>
<sequence>MVLTVILSVSAQILFYWIWGRKKYAGVLILLLFLFLNFFLFPILWVESVPLNRDNLNCGMFAIGIFFFFWIIGGGLSLFIHIVRWLLRWRLRRQEAAIGNGDAEAPV</sequence>
<evidence type="ECO:0000313" key="3">
    <source>
        <dbReference type="Proteomes" id="UP000240572"/>
    </source>
</evidence>
<reference evidence="2 3" key="1">
    <citation type="submission" date="2018-03" db="EMBL/GenBank/DDBJ databases">
        <title>Genomic Encyclopedia of Type Strains, Phase III (KMG-III): the genomes of soil and plant-associated and newly described type strains.</title>
        <authorList>
            <person name="Whitman W."/>
        </authorList>
    </citation>
    <scope>NUCLEOTIDE SEQUENCE [LARGE SCALE GENOMIC DNA]</scope>
    <source>
        <strain evidence="2 3">CGMCC 1.12700</strain>
    </source>
</reference>
<protein>
    <submittedName>
        <fullName evidence="2">Uncharacterized protein</fullName>
    </submittedName>
</protein>
<dbReference type="RefSeq" id="WP_106522877.1">
    <property type="nucleotide sequence ID" value="NZ_PYGD01000003.1"/>
</dbReference>
<name>A0A2P8D664_9BACT</name>
<keyword evidence="1" id="KW-0812">Transmembrane</keyword>
<feature type="transmembrane region" description="Helical" evidence="1">
    <location>
        <begin position="65"/>
        <end position="87"/>
    </location>
</feature>
<keyword evidence="1" id="KW-1133">Transmembrane helix</keyword>
<feature type="transmembrane region" description="Helical" evidence="1">
    <location>
        <begin position="24"/>
        <end position="45"/>
    </location>
</feature>